<accession>A0AAD9QN00</accession>
<reference evidence="14" key="2">
    <citation type="journal article" date="2023" name="Science">
        <title>Genomic signatures of disease resistance in endangered staghorn corals.</title>
        <authorList>
            <person name="Vollmer S.V."/>
            <person name="Selwyn J.D."/>
            <person name="Despard B.A."/>
            <person name="Roesel C.L."/>
        </authorList>
    </citation>
    <scope>NUCLEOTIDE SEQUENCE</scope>
    <source>
        <strain evidence="14">K2</strain>
    </source>
</reference>
<evidence type="ECO:0000259" key="13">
    <source>
        <dbReference type="PROSITE" id="PS50929"/>
    </source>
</evidence>
<organism evidence="14 15">
    <name type="scientific">Acropora cervicornis</name>
    <name type="common">Staghorn coral</name>
    <dbReference type="NCBI Taxonomy" id="6130"/>
    <lineage>
        <taxon>Eukaryota</taxon>
        <taxon>Metazoa</taxon>
        <taxon>Cnidaria</taxon>
        <taxon>Anthozoa</taxon>
        <taxon>Hexacorallia</taxon>
        <taxon>Scleractinia</taxon>
        <taxon>Astrocoeniina</taxon>
        <taxon>Acroporidae</taxon>
        <taxon>Acropora</taxon>
    </lineage>
</organism>
<dbReference type="SUPFAM" id="SSF52540">
    <property type="entry name" value="P-loop containing nucleoside triphosphate hydrolases"/>
    <property type="match status" value="2"/>
</dbReference>
<feature type="domain" description="ABC transporter" evidence="12">
    <location>
        <begin position="1036"/>
        <end position="1269"/>
    </location>
</feature>
<evidence type="ECO:0000259" key="12">
    <source>
        <dbReference type="PROSITE" id="PS50893"/>
    </source>
</evidence>
<dbReference type="CDD" id="cd03250">
    <property type="entry name" value="ABCC_MRP_domain1"/>
    <property type="match status" value="1"/>
</dbReference>
<comment type="similarity">
    <text evidence="2">Belongs to the ABC transporter superfamily. ABCC family. Conjugate transporter (TC 3.A.1.208) subfamily.</text>
</comment>
<evidence type="ECO:0000256" key="3">
    <source>
        <dbReference type="ARBA" id="ARBA00022448"/>
    </source>
</evidence>
<dbReference type="InterPro" id="IPR036640">
    <property type="entry name" value="ABC1_TM_sf"/>
</dbReference>
<dbReference type="InterPro" id="IPR011527">
    <property type="entry name" value="ABC1_TM_dom"/>
</dbReference>
<sequence>VLTSQFQGSLPMDVENNLKAKSSNTENPRRNANIFSILSFWWLNNFLLTGSKRCLENEDLFPLLDEDKTKTSTEKRQQIWAELESEGRDTVKKRNGTRLFRALLRMFRWADHLYLAGMVILQAIFRVLRPVFLSLLLLELTKGSADEVYWLAYLNLSEPVWGFIVSSSVYVQCCINEFKVEILNNCINLSKGSDILQADFTKITRGHVINLIASDLQRFEPVVEKIVLMVGVLLNCVSYSSLVFYLFGWKAMPGILFLLILPIYYSLAGRLCVTLRSKISLVADERVSLMNSIISGIRAVKMYAWEWSFLQRVLQTRANEIKLIRWKTAILATFSTLYFSCNTVAAFISLITMRLSGIELNAYNTFMFLAILNSIKTDVTWIIAQGAKDLADFSKALSRIQDLLAHDNIDVQKYLHDAFAKMRETQFSNECKPNTVSLQNVVCSWSGGWNRPTLKCLCLKAENGDLLFITGPVGSGKSTVFCAILNEMPLLDGEISCQGRIAWVSQQPWVFCGTVRDNILFGKTFDSHKYRKTLEACDLDKDLEGFPYGDMTRVGERGIVLSGGQRARVELARAVYSDADIYLLDDPLSAVDSNVGQQIFHNCINTLLNGKTRLMITHNLQVLNEANNIIFMKNGEKTMEGSFSTLLQIGCDLQATIQSIETKQIAKVKNERSVREDKEKHETERYEDGGTGLEKADEDRTSGSISWTVYQDYIRGGMSPYTAGVAAVFVVLVQGFLILTEWWLLRVTSEPHDPQLQTKNLFIFGDLAAGGMFLSCIRSAICLNTSITSSKNLHNSILTAVLTAPVLFFDTNQGGRILNRFSRDIGIMDELLPDTFLDALLQILFVCGSLALSSILNPWVIIPAITSVVIFILIARYYLRSARDLRRLEGVNRSPVLSQFSETLEGLVHIRAFNKQQEFLESLYRCQDAHNKTWFAIIAATRWIGTQIDMICFVFVTFVVFLAILTNKDSGTSALFIVYVLHITIDMCQYAIRKWSEVENYMTSLERVITYTQIEGEPGYKNDHQPPDYWPQHGQVRINNLGLVYYQGGPKILKDLSFTIDSQEKIGIVGRTGAGKSSFVAALFRIPQPTGDVIIDDVNIASINIQSSRQAMAVITQNPVLFSASLRMNLDPFEEYDDKELWDALEEAGLKSVVQRLPRKLGEEVRECGANFSVGEKQLLCLARALLKKNKIIVMDEATANVDHRTDQLLQETIRTKFKDCTVITIAHRLNTVLDYDRVLVMESGGMKEFDKPAKLLQNRAGEFSRLYHNLDNTDCEDE</sequence>
<dbReference type="PANTHER" id="PTHR24223:SF456">
    <property type="entry name" value="MULTIDRUG RESISTANCE-ASSOCIATED PROTEIN LETHAL(2)03659"/>
    <property type="match status" value="1"/>
</dbReference>
<evidence type="ECO:0000313" key="14">
    <source>
        <dbReference type="EMBL" id="KAK2564114.1"/>
    </source>
</evidence>
<evidence type="ECO:0000256" key="10">
    <source>
        <dbReference type="SAM" id="MobiDB-lite"/>
    </source>
</evidence>
<name>A0AAD9QN00_ACRCE</name>
<dbReference type="Pfam" id="PF00005">
    <property type="entry name" value="ABC_tran"/>
    <property type="match status" value="2"/>
</dbReference>
<dbReference type="InterPro" id="IPR017871">
    <property type="entry name" value="ABC_transporter-like_CS"/>
</dbReference>
<evidence type="ECO:0000256" key="1">
    <source>
        <dbReference type="ARBA" id="ARBA00004141"/>
    </source>
</evidence>
<proteinExistence type="inferred from homology"/>
<dbReference type="EMBL" id="JARQWQ010000023">
    <property type="protein sequence ID" value="KAK2564114.1"/>
    <property type="molecule type" value="Genomic_DNA"/>
</dbReference>
<dbReference type="FunFam" id="3.40.50.300:FF:000163">
    <property type="entry name" value="Multidrug resistance-associated protein member 4"/>
    <property type="match status" value="1"/>
</dbReference>
<feature type="transmembrane region" description="Helical" evidence="11">
    <location>
        <begin position="113"/>
        <end position="138"/>
    </location>
</feature>
<evidence type="ECO:0000256" key="11">
    <source>
        <dbReference type="SAM" id="Phobius"/>
    </source>
</evidence>
<dbReference type="InterPro" id="IPR003439">
    <property type="entry name" value="ABC_transporter-like_ATP-bd"/>
</dbReference>
<dbReference type="FunFam" id="1.20.1560.10:FF:000013">
    <property type="entry name" value="ABC transporter C family member 2"/>
    <property type="match status" value="1"/>
</dbReference>
<dbReference type="Proteomes" id="UP001249851">
    <property type="component" value="Unassembled WGS sequence"/>
</dbReference>
<dbReference type="Gene3D" id="3.40.50.300">
    <property type="entry name" value="P-loop containing nucleotide triphosphate hydrolases"/>
    <property type="match status" value="2"/>
</dbReference>
<evidence type="ECO:0000313" key="15">
    <source>
        <dbReference type="Proteomes" id="UP001249851"/>
    </source>
</evidence>
<keyword evidence="3" id="KW-0813">Transport</keyword>
<evidence type="ECO:0000256" key="9">
    <source>
        <dbReference type="ARBA" id="ARBA00023136"/>
    </source>
</evidence>
<dbReference type="PANTHER" id="PTHR24223">
    <property type="entry name" value="ATP-BINDING CASSETTE SUB-FAMILY C"/>
    <property type="match status" value="1"/>
</dbReference>
<evidence type="ECO:0000256" key="7">
    <source>
        <dbReference type="ARBA" id="ARBA00022840"/>
    </source>
</evidence>
<dbReference type="Pfam" id="PF00664">
    <property type="entry name" value="ABC_membrane"/>
    <property type="match status" value="2"/>
</dbReference>
<keyword evidence="4 11" id="KW-0812">Transmembrane</keyword>
<evidence type="ECO:0000256" key="6">
    <source>
        <dbReference type="ARBA" id="ARBA00022741"/>
    </source>
</evidence>
<feature type="domain" description="ABC transmembrane type-1" evidence="13">
    <location>
        <begin position="200"/>
        <end position="385"/>
    </location>
</feature>
<evidence type="ECO:0000256" key="2">
    <source>
        <dbReference type="ARBA" id="ARBA00009726"/>
    </source>
</evidence>
<feature type="transmembrane region" description="Helical" evidence="11">
    <location>
        <begin position="226"/>
        <end position="248"/>
    </location>
</feature>
<keyword evidence="9 11" id="KW-0472">Membrane</keyword>
<dbReference type="GO" id="GO:0016887">
    <property type="term" value="F:ATP hydrolysis activity"/>
    <property type="evidence" value="ECO:0007669"/>
    <property type="project" value="InterPro"/>
</dbReference>
<dbReference type="PROSITE" id="PS00211">
    <property type="entry name" value="ABC_TRANSPORTER_1"/>
    <property type="match status" value="2"/>
</dbReference>
<dbReference type="InterPro" id="IPR050173">
    <property type="entry name" value="ABC_transporter_C-like"/>
</dbReference>
<keyword evidence="7 14" id="KW-0067">ATP-binding</keyword>
<gene>
    <name evidence="14" type="ORF">P5673_012341</name>
</gene>
<dbReference type="CDD" id="cd03244">
    <property type="entry name" value="ABCC_MRP_domain2"/>
    <property type="match status" value="1"/>
</dbReference>
<feature type="region of interest" description="Disordered" evidence="10">
    <location>
        <begin position="670"/>
        <end position="698"/>
    </location>
</feature>
<evidence type="ECO:0000256" key="5">
    <source>
        <dbReference type="ARBA" id="ARBA00022737"/>
    </source>
</evidence>
<dbReference type="Gene3D" id="1.20.1560.10">
    <property type="entry name" value="ABC transporter type 1, transmembrane domain"/>
    <property type="match status" value="2"/>
</dbReference>
<dbReference type="SUPFAM" id="SSF90123">
    <property type="entry name" value="ABC transporter transmembrane region"/>
    <property type="match status" value="2"/>
</dbReference>
<dbReference type="InterPro" id="IPR003593">
    <property type="entry name" value="AAA+_ATPase"/>
</dbReference>
<feature type="transmembrane region" description="Helical" evidence="11">
    <location>
        <begin position="329"/>
        <end position="351"/>
    </location>
</feature>
<keyword evidence="8 11" id="KW-1133">Transmembrane helix</keyword>
<reference evidence="14" key="1">
    <citation type="journal article" date="2023" name="G3 (Bethesda)">
        <title>Whole genome assembly and annotation of the endangered Caribbean coral Acropora cervicornis.</title>
        <authorList>
            <person name="Selwyn J.D."/>
            <person name="Vollmer S.V."/>
        </authorList>
    </citation>
    <scope>NUCLEOTIDE SEQUENCE</scope>
    <source>
        <strain evidence="14">K2</strain>
    </source>
</reference>
<feature type="domain" description="ABC transmembrane type-1" evidence="13">
    <location>
        <begin position="767"/>
        <end position="1000"/>
    </location>
</feature>
<dbReference type="AlphaFoldDB" id="A0AAD9QN00"/>
<dbReference type="GO" id="GO:0016020">
    <property type="term" value="C:membrane"/>
    <property type="evidence" value="ECO:0007669"/>
    <property type="project" value="UniProtKB-SubCell"/>
</dbReference>
<comment type="subcellular location">
    <subcellularLocation>
        <location evidence="1">Membrane</location>
        <topology evidence="1">Multi-pass membrane protein</topology>
    </subcellularLocation>
</comment>
<feature type="transmembrane region" description="Helical" evidence="11">
    <location>
        <begin position="150"/>
        <end position="171"/>
    </location>
</feature>
<protein>
    <submittedName>
        <fullName evidence="14">ATP-binding cassette sub-family C member 4</fullName>
    </submittedName>
</protein>
<keyword evidence="5" id="KW-0677">Repeat</keyword>
<comment type="caution">
    <text evidence="14">The sequence shown here is derived from an EMBL/GenBank/DDBJ whole genome shotgun (WGS) entry which is preliminary data.</text>
</comment>
<keyword evidence="15" id="KW-1185">Reference proteome</keyword>
<dbReference type="FunFam" id="3.40.50.300:FF:000973">
    <property type="entry name" value="Multidrug resistance-associated protein 4"/>
    <property type="match status" value="1"/>
</dbReference>
<evidence type="ECO:0000256" key="8">
    <source>
        <dbReference type="ARBA" id="ARBA00022989"/>
    </source>
</evidence>
<feature type="transmembrane region" description="Helical" evidence="11">
    <location>
        <begin position="858"/>
        <end position="879"/>
    </location>
</feature>
<dbReference type="SMART" id="SM00382">
    <property type="entry name" value="AAA"/>
    <property type="match status" value="2"/>
</dbReference>
<dbReference type="PROSITE" id="PS50929">
    <property type="entry name" value="ABC_TM1F"/>
    <property type="match status" value="2"/>
</dbReference>
<evidence type="ECO:0000256" key="4">
    <source>
        <dbReference type="ARBA" id="ARBA00022692"/>
    </source>
</evidence>
<feature type="transmembrane region" description="Helical" evidence="11">
    <location>
        <begin position="948"/>
        <end position="966"/>
    </location>
</feature>
<feature type="transmembrane region" description="Helical" evidence="11">
    <location>
        <begin position="761"/>
        <end position="781"/>
    </location>
</feature>
<feature type="transmembrane region" description="Helical" evidence="11">
    <location>
        <begin position="254"/>
        <end position="273"/>
    </location>
</feature>
<dbReference type="InterPro" id="IPR027417">
    <property type="entry name" value="P-loop_NTPase"/>
</dbReference>
<feature type="transmembrane region" description="Helical" evidence="11">
    <location>
        <begin position="721"/>
        <end position="740"/>
    </location>
</feature>
<dbReference type="GO" id="GO:0005524">
    <property type="term" value="F:ATP binding"/>
    <property type="evidence" value="ECO:0007669"/>
    <property type="project" value="UniProtKB-KW"/>
</dbReference>
<dbReference type="GO" id="GO:0140359">
    <property type="term" value="F:ABC-type transporter activity"/>
    <property type="evidence" value="ECO:0007669"/>
    <property type="project" value="InterPro"/>
</dbReference>
<feature type="non-terminal residue" evidence="14">
    <location>
        <position position="1279"/>
    </location>
</feature>
<dbReference type="PROSITE" id="PS50893">
    <property type="entry name" value="ABC_TRANSPORTER_2"/>
    <property type="match status" value="2"/>
</dbReference>
<keyword evidence="6" id="KW-0547">Nucleotide-binding</keyword>
<feature type="domain" description="ABC transporter" evidence="12">
    <location>
        <begin position="436"/>
        <end position="659"/>
    </location>
</feature>